<feature type="domain" description="Guanylate kinase-like" evidence="9">
    <location>
        <begin position="56"/>
        <end position="237"/>
    </location>
</feature>
<dbReference type="NCBIfam" id="TIGR03263">
    <property type="entry name" value="guanyl_kin"/>
    <property type="match status" value="1"/>
</dbReference>
<dbReference type="Pfam" id="PF00625">
    <property type="entry name" value="Guanylate_kin"/>
    <property type="match status" value="1"/>
</dbReference>
<dbReference type="PROSITE" id="PS00856">
    <property type="entry name" value="GUANYLATE_KINASE_1"/>
    <property type="match status" value="1"/>
</dbReference>
<dbReference type="GO" id="GO:0005829">
    <property type="term" value="C:cytosol"/>
    <property type="evidence" value="ECO:0007669"/>
    <property type="project" value="TreeGrafter"/>
</dbReference>
<dbReference type="SUPFAM" id="SSF52540">
    <property type="entry name" value="P-loop containing nucleoside triphosphate hydrolases"/>
    <property type="match status" value="1"/>
</dbReference>
<dbReference type="InterPro" id="IPR020590">
    <property type="entry name" value="Guanylate_kinase_CS"/>
</dbReference>
<evidence type="ECO:0000256" key="8">
    <source>
        <dbReference type="ARBA" id="ARBA00030128"/>
    </source>
</evidence>
<dbReference type="PANTHER" id="PTHR23117">
    <property type="entry name" value="GUANYLATE KINASE-RELATED"/>
    <property type="match status" value="1"/>
</dbReference>
<protein>
    <recommendedName>
        <fullName evidence="3">Guanylate kinase</fullName>
        <ecNumber evidence="2">2.7.4.8</ecNumber>
    </recommendedName>
    <alternativeName>
        <fullName evidence="8">GMP kinase</fullName>
    </alternativeName>
</protein>
<evidence type="ECO:0000256" key="1">
    <source>
        <dbReference type="ARBA" id="ARBA00005790"/>
    </source>
</evidence>
<evidence type="ECO:0000259" key="9">
    <source>
        <dbReference type="PROSITE" id="PS50052"/>
    </source>
</evidence>
<name>A0A9W4UMJ0_9PLEO</name>
<dbReference type="EC" id="2.7.4.8" evidence="2"/>
<dbReference type="Gene3D" id="3.40.50.300">
    <property type="entry name" value="P-loop containing nucleotide triphosphate hydrolases"/>
    <property type="match status" value="1"/>
</dbReference>
<dbReference type="PROSITE" id="PS50052">
    <property type="entry name" value="GUANYLATE_KINASE_2"/>
    <property type="match status" value="1"/>
</dbReference>
<dbReference type="InterPro" id="IPR027417">
    <property type="entry name" value="P-loop_NTPase"/>
</dbReference>
<reference evidence="10" key="1">
    <citation type="submission" date="2023-01" db="EMBL/GenBank/DDBJ databases">
        <authorList>
            <person name="Van Ghelder C."/>
            <person name="Rancurel C."/>
        </authorList>
    </citation>
    <scope>NUCLEOTIDE SEQUENCE</scope>
    <source>
        <strain evidence="10">CNCM I-4278</strain>
    </source>
</reference>
<keyword evidence="5" id="KW-0547">Nucleotide-binding</keyword>
<evidence type="ECO:0000256" key="4">
    <source>
        <dbReference type="ARBA" id="ARBA00022679"/>
    </source>
</evidence>
<dbReference type="OrthoDB" id="6334211at2759"/>
<dbReference type="FunFam" id="3.30.63.10:FF:000002">
    <property type="entry name" value="Guanylate kinase 1"/>
    <property type="match status" value="1"/>
</dbReference>
<dbReference type="PANTHER" id="PTHR23117:SF13">
    <property type="entry name" value="GUANYLATE KINASE"/>
    <property type="match status" value="1"/>
</dbReference>
<keyword evidence="6" id="KW-0418">Kinase</keyword>
<organism evidence="10 11">
    <name type="scientific">Periconia digitata</name>
    <dbReference type="NCBI Taxonomy" id="1303443"/>
    <lineage>
        <taxon>Eukaryota</taxon>
        <taxon>Fungi</taxon>
        <taxon>Dikarya</taxon>
        <taxon>Ascomycota</taxon>
        <taxon>Pezizomycotina</taxon>
        <taxon>Dothideomycetes</taxon>
        <taxon>Pleosporomycetidae</taxon>
        <taxon>Pleosporales</taxon>
        <taxon>Massarineae</taxon>
        <taxon>Periconiaceae</taxon>
        <taxon>Periconia</taxon>
    </lineage>
</organism>
<accession>A0A9W4UMJ0</accession>
<dbReference type="SMART" id="SM00072">
    <property type="entry name" value="GuKc"/>
    <property type="match status" value="1"/>
</dbReference>
<evidence type="ECO:0000256" key="7">
    <source>
        <dbReference type="ARBA" id="ARBA00022840"/>
    </source>
</evidence>
<keyword evidence="11" id="KW-1185">Reference proteome</keyword>
<keyword evidence="4" id="KW-0808">Transferase</keyword>
<evidence type="ECO:0000313" key="11">
    <source>
        <dbReference type="Proteomes" id="UP001152607"/>
    </source>
</evidence>
<evidence type="ECO:0000256" key="3">
    <source>
        <dbReference type="ARBA" id="ARBA00016296"/>
    </source>
</evidence>
<comment type="caution">
    <text evidence="10">The sequence shown here is derived from an EMBL/GenBank/DDBJ whole genome shotgun (WGS) entry which is preliminary data.</text>
</comment>
<dbReference type="InterPro" id="IPR008144">
    <property type="entry name" value="Guanylate_kin-like_dom"/>
</dbReference>
<evidence type="ECO:0000256" key="6">
    <source>
        <dbReference type="ARBA" id="ARBA00022777"/>
    </source>
</evidence>
<dbReference type="InterPro" id="IPR008145">
    <property type="entry name" value="GK/Ca_channel_bsu"/>
</dbReference>
<evidence type="ECO:0000313" key="10">
    <source>
        <dbReference type="EMBL" id="CAI6338715.1"/>
    </source>
</evidence>
<comment type="similarity">
    <text evidence="1">Belongs to the guanylate kinase family.</text>
</comment>
<dbReference type="InterPro" id="IPR017665">
    <property type="entry name" value="Guanylate_kinase"/>
</dbReference>
<keyword evidence="7" id="KW-0067">ATP-binding</keyword>
<dbReference type="CDD" id="cd00071">
    <property type="entry name" value="GMPK"/>
    <property type="match status" value="1"/>
</dbReference>
<dbReference type="Proteomes" id="UP001152607">
    <property type="component" value="Unassembled WGS sequence"/>
</dbReference>
<sequence length="241" mass="26790">MPARFPRTPPTVVPAAPRWHIPSRIPPLTCILQAPPRLAFTPCSTLSTAMAPAPSHTPIVISGPSGAGKSTILKRLFDEYPDRFGFSVSHTTRSPRAGEQHGREYHFVTKDDFQDLVDKKGFVEHAQFGGNCYGTSIKAIDDITAKGRICILDIEMEVANHPTFPRPRFLFLSPPSKEELEKRLRGRATDKEEAILKRLKQAEAEMDFSTSPEAPHDKIVVNDDLDKAYAEVKEFIVGKDA</sequence>
<dbReference type="AlphaFoldDB" id="A0A9W4UMJ0"/>
<evidence type="ECO:0000256" key="2">
    <source>
        <dbReference type="ARBA" id="ARBA00012961"/>
    </source>
</evidence>
<gene>
    <name evidence="10" type="ORF">PDIGIT_LOCUS11848</name>
</gene>
<evidence type="ECO:0000256" key="5">
    <source>
        <dbReference type="ARBA" id="ARBA00022741"/>
    </source>
</evidence>
<dbReference type="EMBL" id="CAOQHR010000008">
    <property type="protein sequence ID" value="CAI6338715.1"/>
    <property type="molecule type" value="Genomic_DNA"/>
</dbReference>
<proteinExistence type="inferred from homology"/>
<dbReference type="FunFam" id="3.40.50.300:FF:000776">
    <property type="entry name" value="Guanylate kinase 2"/>
    <property type="match status" value="1"/>
</dbReference>
<dbReference type="GO" id="GO:0005524">
    <property type="term" value="F:ATP binding"/>
    <property type="evidence" value="ECO:0007669"/>
    <property type="project" value="UniProtKB-KW"/>
</dbReference>
<dbReference type="GO" id="GO:0004385">
    <property type="term" value="F:GMP kinase activity"/>
    <property type="evidence" value="ECO:0007669"/>
    <property type="project" value="UniProtKB-EC"/>
</dbReference>